<feature type="domain" description="Glycosyl transferase CAP10" evidence="2">
    <location>
        <begin position="143"/>
        <end position="403"/>
    </location>
</feature>
<dbReference type="OrthoDB" id="202415at2759"/>
<dbReference type="EMBL" id="KZ819330">
    <property type="protein sequence ID" value="PWN19702.1"/>
    <property type="molecule type" value="Genomic_DNA"/>
</dbReference>
<evidence type="ECO:0000313" key="3">
    <source>
        <dbReference type="EMBL" id="PWN19702.1"/>
    </source>
</evidence>
<evidence type="ECO:0000313" key="4">
    <source>
        <dbReference type="Proteomes" id="UP000245942"/>
    </source>
</evidence>
<dbReference type="PANTHER" id="PTHR12203">
    <property type="entry name" value="KDEL LYS-ASP-GLU-LEU CONTAINING - RELATED"/>
    <property type="match status" value="1"/>
</dbReference>
<feature type="region of interest" description="Disordered" evidence="1">
    <location>
        <begin position="407"/>
        <end position="426"/>
    </location>
</feature>
<proteinExistence type="predicted"/>
<reference evidence="3 4" key="1">
    <citation type="journal article" date="2018" name="Mol. Biol. Evol.">
        <title>Broad Genomic Sampling Reveals a Smut Pathogenic Ancestry of the Fungal Clade Ustilaginomycotina.</title>
        <authorList>
            <person name="Kijpornyongpan T."/>
            <person name="Mondo S.J."/>
            <person name="Barry K."/>
            <person name="Sandor L."/>
            <person name="Lee J."/>
            <person name="Lipzen A."/>
            <person name="Pangilinan J."/>
            <person name="LaButti K."/>
            <person name="Hainaut M."/>
            <person name="Henrissat B."/>
            <person name="Grigoriev I.V."/>
            <person name="Spatafora J.W."/>
            <person name="Aime M.C."/>
        </authorList>
    </citation>
    <scope>NUCLEOTIDE SEQUENCE [LARGE SCALE GENOMIC DNA]</scope>
    <source>
        <strain evidence="3 4">MCA 4718</strain>
    </source>
</reference>
<gene>
    <name evidence="3" type="ORF">BCV69DRAFT_287854</name>
</gene>
<organism evidence="3 4">
    <name type="scientific">Pseudomicrostroma glucosiphilum</name>
    <dbReference type="NCBI Taxonomy" id="1684307"/>
    <lineage>
        <taxon>Eukaryota</taxon>
        <taxon>Fungi</taxon>
        <taxon>Dikarya</taxon>
        <taxon>Basidiomycota</taxon>
        <taxon>Ustilaginomycotina</taxon>
        <taxon>Exobasidiomycetes</taxon>
        <taxon>Microstromatales</taxon>
        <taxon>Microstromatales incertae sedis</taxon>
        <taxon>Pseudomicrostroma</taxon>
    </lineage>
</organism>
<dbReference type="InterPro" id="IPR006598">
    <property type="entry name" value="CAP10"/>
</dbReference>
<dbReference type="AlphaFoldDB" id="A0A316U309"/>
<dbReference type="PANTHER" id="PTHR12203:SF107">
    <property type="entry name" value="GLYCOSYL TRANSFERASE CAP10 DOMAIN-CONTAINING PROTEIN"/>
    <property type="match status" value="1"/>
</dbReference>
<dbReference type="Proteomes" id="UP000245942">
    <property type="component" value="Unassembled WGS sequence"/>
</dbReference>
<evidence type="ECO:0000256" key="1">
    <source>
        <dbReference type="SAM" id="MobiDB-lite"/>
    </source>
</evidence>
<name>A0A316U309_9BASI</name>
<dbReference type="GeneID" id="37015321"/>
<accession>A0A316U309</accession>
<dbReference type="Pfam" id="PF05686">
    <property type="entry name" value="Glyco_transf_90"/>
    <property type="match status" value="1"/>
</dbReference>
<sequence length="462" mass="50690">MPANGYHRVFNDSGNVDASPHSSAAVRALYRFNNQLLAPIIALTSAEQSDTTFPAPMCQGLFPRFIPQLVDNADAWRARGGIKAAQVTAAVNSCEGGCVHLIIANGGQIFIRSLIHDWQSRTRALLKLLEEAVSGASWAEKMELEGTELVWSTADKDGFRQNGGDGAGWVLDKRVTDPLGQFLIPDFSFQGWPEAGIASYKEFRRDARETDEAWPWSKKHDKVFWRGDPNVGAPPRLDLMRQVREKGADAWSDVKRTSFWETGPDIAPTITPAEHCQHRYLFHSEGNAYSGRSKFLLNCISTVITHNMTWTQHFHPAMITAEGDPDRNVILSSNGDGLFGDLAALMKKLKAEESQPLRFGISTAQQVALNAQRTLGQRYLTPAATACYFRAALLSYASVLDRASWPGGQGPQLKRGGGVKPGAGAGDNRGAVKLKAMHLEGDIELGTWELLGGPEWNWPPPN</sequence>
<dbReference type="RefSeq" id="XP_025346862.1">
    <property type="nucleotide sequence ID" value="XM_025493587.1"/>
</dbReference>
<keyword evidence="4" id="KW-1185">Reference proteome</keyword>
<dbReference type="SMART" id="SM00672">
    <property type="entry name" value="CAP10"/>
    <property type="match status" value="1"/>
</dbReference>
<protein>
    <recommendedName>
        <fullName evidence="2">Glycosyl transferase CAP10 domain-containing protein</fullName>
    </recommendedName>
</protein>
<evidence type="ECO:0000259" key="2">
    <source>
        <dbReference type="SMART" id="SM00672"/>
    </source>
</evidence>
<dbReference type="InterPro" id="IPR051091">
    <property type="entry name" value="O-Glucosyltr/Glycosyltrsf_90"/>
</dbReference>